<evidence type="ECO:0000256" key="3">
    <source>
        <dbReference type="ARBA" id="ARBA00012438"/>
    </source>
</evidence>
<keyword evidence="5" id="KW-0808">Transferase</keyword>
<feature type="domain" description="Response regulatory" evidence="9">
    <location>
        <begin position="677"/>
        <end position="792"/>
    </location>
</feature>
<dbReference type="SMART" id="SM00086">
    <property type="entry name" value="PAC"/>
    <property type="match status" value="3"/>
</dbReference>
<dbReference type="Pfam" id="PF02518">
    <property type="entry name" value="HATPase_c"/>
    <property type="match status" value="1"/>
</dbReference>
<dbReference type="InterPro" id="IPR011006">
    <property type="entry name" value="CheY-like_superfamily"/>
</dbReference>
<dbReference type="Pfam" id="PF00512">
    <property type="entry name" value="HisKA"/>
    <property type="match status" value="1"/>
</dbReference>
<dbReference type="SUPFAM" id="SSF55874">
    <property type="entry name" value="ATPase domain of HSP90 chaperone/DNA topoisomerase II/histidine kinase"/>
    <property type="match status" value="1"/>
</dbReference>
<dbReference type="CDD" id="cd00082">
    <property type="entry name" value="HisKA"/>
    <property type="match status" value="1"/>
</dbReference>
<evidence type="ECO:0000313" key="12">
    <source>
        <dbReference type="EMBL" id="TFY98442.1"/>
    </source>
</evidence>
<dbReference type="CDD" id="cd00130">
    <property type="entry name" value="PAS"/>
    <property type="match status" value="1"/>
</dbReference>
<dbReference type="OrthoDB" id="8552871at2"/>
<dbReference type="Gene3D" id="3.40.50.2300">
    <property type="match status" value="1"/>
</dbReference>
<dbReference type="Gene3D" id="3.30.450.20">
    <property type="entry name" value="PAS domain"/>
    <property type="match status" value="3"/>
</dbReference>
<dbReference type="InterPro" id="IPR013655">
    <property type="entry name" value="PAS_fold_3"/>
</dbReference>
<dbReference type="InterPro" id="IPR035965">
    <property type="entry name" value="PAS-like_dom_sf"/>
</dbReference>
<dbReference type="InterPro" id="IPR001610">
    <property type="entry name" value="PAC"/>
</dbReference>
<protein>
    <recommendedName>
        <fullName evidence="3">histidine kinase</fullName>
        <ecNumber evidence="3">2.7.13.3</ecNumber>
    </recommendedName>
</protein>
<evidence type="ECO:0000256" key="7">
    <source>
        <dbReference type="PROSITE-ProRule" id="PRU00169"/>
    </source>
</evidence>
<dbReference type="Pfam" id="PF00072">
    <property type="entry name" value="Response_reg"/>
    <property type="match status" value="1"/>
</dbReference>
<dbReference type="PRINTS" id="PR00344">
    <property type="entry name" value="BCTRLSENSOR"/>
</dbReference>
<dbReference type="InterPro" id="IPR000700">
    <property type="entry name" value="PAS-assoc_C"/>
</dbReference>
<dbReference type="Pfam" id="PF08447">
    <property type="entry name" value="PAS_3"/>
    <property type="match status" value="1"/>
</dbReference>
<evidence type="ECO:0000256" key="6">
    <source>
        <dbReference type="ARBA" id="ARBA00022777"/>
    </source>
</evidence>
<dbReference type="SUPFAM" id="SSF52172">
    <property type="entry name" value="CheY-like"/>
    <property type="match status" value="1"/>
</dbReference>
<dbReference type="InterPro" id="IPR001789">
    <property type="entry name" value="Sig_transdc_resp-reg_receiver"/>
</dbReference>
<dbReference type="Gene3D" id="1.10.287.130">
    <property type="match status" value="1"/>
</dbReference>
<evidence type="ECO:0000256" key="1">
    <source>
        <dbReference type="ARBA" id="ARBA00000085"/>
    </source>
</evidence>
<dbReference type="EC" id="2.7.13.3" evidence="3"/>
<dbReference type="GO" id="GO:0005886">
    <property type="term" value="C:plasma membrane"/>
    <property type="evidence" value="ECO:0007669"/>
    <property type="project" value="UniProtKB-SubCell"/>
</dbReference>
<dbReference type="GO" id="GO:0000155">
    <property type="term" value="F:phosphorelay sensor kinase activity"/>
    <property type="evidence" value="ECO:0007669"/>
    <property type="project" value="InterPro"/>
</dbReference>
<dbReference type="PANTHER" id="PTHR43047">
    <property type="entry name" value="TWO-COMPONENT HISTIDINE PROTEIN KINASE"/>
    <property type="match status" value="1"/>
</dbReference>
<gene>
    <name evidence="12" type="ORF">EZ242_12900</name>
</gene>
<dbReference type="SMART" id="SM00387">
    <property type="entry name" value="HATPase_c"/>
    <property type="match status" value="1"/>
</dbReference>
<dbReference type="SMART" id="SM00448">
    <property type="entry name" value="REC"/>
    <property type="match status" value="1"/>
</dbReference>
<evidence type="ECO:0000259" key="10">
    <source>
        <dbReference type="PROSITE" id="PS50112"/>
    </source>
</evidence>
<dbReference type="SMART" id="SM00091">
    <property type="entry name" value="PAS"/>
    <property type="match status" value="2"/>
</dbReference>
<accession>A0A4Z0BGL0</accession>
<feature type="domain" description="PAC" evidence="11">
    <location>
        <begin position="374"/>
        <end position="426"/>
    </location>
</feature>
<dbReference type="PANTHER" id="PTHR43047:SF72">
    <property type="entry name" value="OSMOSENSING HISTIDINE PROTEIN KINASE SLN1"/>
    <property type="match status" value="1"/>
</dbReference>
<keyword evidence="4 7" id="KW-0597">Phosphoprotein</keyword>
<dbReference type="GO" id="GO:0009927">
    <property type="term" value="F:histidine phosphotransfer kinase activity"/>
    <property type="evidence" value="ECO:0007669"/>
    <property type="project" value="TreeGrafter"/>
</dbReference>
<feature type="domain" description="Histidine kinase" evidence="8">
    <location>
        <begin position="437"/>
        <end position="655"/>
    </location>
</feature>
<reference evidence="12 13" key="1">
    <citation type="submission" date="2019-03" db="EMBL/GenBank/DDBJ databases">
        <title>Ramlibacter rhizophilus CCTCC AB2015357, whole genome shotgun sequence.</title>
        <authorList>
            <person name="Zhang X."/>
            <person name="Feng G."/>
            <person name="Zhu H."/>
        </authorList>
    </citation>
    <scope>NUCLEOTIDE SEQUENCE [LARGE SCALE GENOMIC DNA]</scope>
    <source>
        <strain evidence="12 13">CCTCC AB2015357</strain>
    </source>
</reference>
<dbReference type="InterPro" id="IPR003661">
    <property type="entry name" value="HisK_dim/P_dom"/>
</dbReference>
<comment type="caution">
    <text evidence="12">The sequence shown here is derived from an EMBL/GenBank/DDBJ whole genome shotgun (WGS) entry which is preliminary data.</text>
</comment>
<name>A0A4Z0BGL0_9BURK</name>
<dbReference type="CDD" id="cd00075">
    <property type="entry name" value="HATPase"/>
    <property type="match status" value="1"/>
</dbReference>
<dbReference type="Gene3D" id="3.30.565.10">
    <property type="entry name" value="Histidine kinase-like ATPase, C-terminal domain"/>
    <property type="match status" value="1"/>
</dbReference>
<dbReference type="InterPro" id="IPR013656">
    <property type="entry name" value="PAS_4"/>
</dbReference>
<keyword evidence="13" id="KW-1185">Reference proteome</keyword>
<feature type="domain" description="PAS" evidence="10">
    <location>
        <begin position="301"/>
        <end position="371"/>
    </location>
</feature>
<organism evidence="12 13">
    <name type="scientific">Ramlibacter rhizophilus</name>
    <dbReference type="NCBI Taxonomy" id="1781167"/>
    <lineage>
        <taxon>Bacteria</taxon>
        <taxon>Pseudomonadati</taxon>
        <taxon>Pseudomonadota</taxon>
        <taxon>Betaproteobacteria</taxon>
        <taxon>Burkholderiales</taxon>
        <taxon>Comamonadaceae</taxon>
        <taxon>Ramlibacter</taxon>
    </lineage>
</organism>
<dbReference type="SUPFAM" id="SSF47384">
    <property type="entry name" value="Homodimeric domain of signal transducing histidine kinase"/>
    <property type="match status" value="1"/>
</dbReference>
<proteinExistence type="predicted"/>
<evidence type="ECO:0000259" key="8">
    <source>
        <dbReference type="PROSITE" id="PS50109"/>
    </source>
</evidence>
<evidence type="ECO:0000256" key="5">
    <source>
        <dbReference type="ARBA" id="ARBA00022679"/>
    </source>
</evidence>
<dbReference type="EMBL" id="SMLL01000005">
    <property type="protein sequence ID" value="TFY98442.1"/>
    <property type="molecule type" value="Genomic_DNA"/>
</dbReference>
<dbReference type="PROSITE" id="PS50110">
    <property type="entry name" value="RESPONSE_REGULATORY"/>
    <property type="match status" value="1"/>
</dbReference>
<dbReference type="InterPro" id="IPR036097">
    <property type="entry name" value="HisK_dim/P_sf"/>
</dbReference>
<dbReference type="InterPro" id="IPR000014">
    <property type="entry name" value="PAS"/>
</dbReference>
<evidence type="ECO:0000313" key="13">
    <source>
        <dbReference type="Proteomes" id="UP000297564"/>
    </source>
</evidence>
<dbReference type="FunFam" id="3.30.450.20:FF:000099">
    <property type="entry name" value="Sensory box sensor histidine kinase"/>
    <property type="match status" value="1"/>
</dbReference>
<dbReference type="SUPFAM" id="SSF55785">
    <property type="entry name" value="PYP-like sensor domain (PAS domain)"/>
    <property type="match status" value="3"/>
</dbReference>
<dbReference type="FunFam" id="3.30.565.10:FF:000006">
    <property type="entry name" value="Sensor histidine kinase WalK"/>
    <property type="match status" value="1"/>
</dbReference>
<dbReference type="InterPro" id="IPR003594">
    <property type="entry name" value="HATPase_dom"/>
</dbReference>
<dbReference type="PROSITE" id="PS50112">
    <property type="entry name" value="PAS"/>
    <property type="match status" value="1"/>
</dbReference>
<dbReference type="PROSITE" id="PS50113">
    <property type="entry name" value="PAC"/>
    <property type="match status" value="2"/>
</dbReference>
<dbReference type="Proteomes" id="UP000297564">
    <property type="component" value="Unassembled WGS sequence"/>
</dbReference>
<evidence type="ECO:0000256" key="2">
    <source>
        <dbReference type="ARBA" id="ARBA00004429"/>
    </source>
</evidence>
<dbReference type="AlphaFoldDB" id="A0A4Z0BGL0"/>
<comment type="subcellular location">
    <subcellularLocation>
        <location evidence="2">Cell inner membrane</location>
        <topology evidence="2">Multi-pass membrane protein</topology>
    </subcellularLocation>
</comment>
<evidence type="ECO:0000259" key="11">
    <source>
        <dbReference type="PROSITE" id="PS50113"/>
    </source>
</evidence>
<dbReference type="NCBIfam" id="TIGR00229">
    <property type="entry name" value="sensory_box"/>
    <property type="match status" value="1"/>
</dbReference>
<dbReference type="SMART" id="SM00388">
    <property type="entry name" value="HisKA"/>
    <property type="match status" value="1"/>
</dbReference>
<dbReference type="InterPro" id="IPR036890">
    <property type="entry name" value="HATPase_C_sf"/>
</dbReference>
<dbReference type="InterPro" id="IPR005467">
    <property type="entry name" value="His_kinase_dom"/>
</dbReference>
<feature type="modified residue" description="4-aspartylphosphate" evidence="7">
    <location>
        <position position="726"/>
    </location>
</feature>
<dbReference type="InterPro" id="IPR004358">
    <property type="entry name" value="Sig_transdc_His_kin-like_C"/>
</dbReference>
<comment type="catalytic activity">
    <reaction evidence="1">
        <text>ATP + protein L-histidine = ADP + protein N-phospho-L-histidine.</text>
        <dbReference type="EC" id="2.7.13.3"/>
    </reaction>
</comment>
<dbReference type="Pfam" id="PF08448">
    <property type="entry name" value="PAS_4"/>
    <property type="match status" value="1"/>
</dbReference>
<sequence>MSSMKSPVPSRFFGARGSLAAAWEAQCWSEHPLGPPAQWPPILTSLLRSMNRSRGPMFVCWGEQAHLLYNEHYATVLADKHPAAFGRPLREVWSEIGTQLDAMLARVFAGEGLYGENVPFRLHRDGRDEPAYFTFTWNPVLDEDDQVLGFSCPSFETTSAVQAEQARAAEANRLMLLFQQAPGFVAVLEGPEHVFRHANQAYLDFVGRSHIVGKPVREVAPEAIAQGYGQVLDDVLRTGVPFVGHSAPVRLRRDEHGETEELSVNFIFQPIRGDDGRIDGILIQGYDVTAEVHGQSALRESEAKFRAIADAIPQMVWTTRSDGWVEYFNRQWYAFTGACEGDSEGHGWQQVLHSQDLARTIDAWRHSLATGTPYEIEYRLRNRHGEYRWMLGRALPVRDDAGAIVRWMGTCTEIEDQVRSRESLREDDRRKDEFLAMLAHELRNPLAPITSAVAMLRRAAGDAQRVRSLTDIVERQASHMRGLVDDLLDVSRVTRGVVTLRQEEVDLREVLAEALEQARPLVDGRGHTVAKAFEADPLPAFADRKRLVQVFANLINNAARYTPAGGRIRIAAKARPGDTVIVVEDNGQGMRPELIERVFELFVQGERRADRREGGLGIGLALVRSMVELHGGRVAADSAGPGQGSRFEVVLPALVSPAPLADTPETAGPAASPAGARVLIVDDNEDAATVLGLLLEDLGHEVMVEHTAGRGLATARTFLPQVCLLDIGLPDADGRELGARLRGLPGMERVILAAVSGYGQPKDVAATAAAGMVHFVKPLDPEVLARWLDEVAPAS</sequence>
<keyword evidence="6" id="KW-0418">Kinase</keyword>
<evidence type="ECO:0000256" key="4">
    <source>
        <dbReference type="ARBA" id="ARBA00022553"/>
    </source>
</evidence>
<feature type="domain" description="PAC" evidence="11">
    <location>
        <begin position="245"/>
        <end position="300"/>
    </location>
</feature>
<evidence type="ECO:0000259" key="9">
    <source>
        <dbReference type="PROSITE" id="PS50110"/>
    </source>
</evidence>
<dbReference type="PROSITE" id="PS50109">
    <property type="entry name" value="HIS_KIN"/>
    <property type="match status" value="1"/>
</dbReference>